<dbReference type="KEGG" id="cbr:CBG_06610"/>
<proteinExistence type="predicted"/>
<dbReference type="PANTHER" id="PTHR31006:SF4">
    <property type="entry name" value="F-BOX DOMAIN-CONTAINING PROTEIN"/>
    <property type="match status" value="1"/>
</dbReference>
<reference evidence="2 3" key="1">
    <citation type="submission" date="2022-02" db="EMBL/GenBank/DDBJ databases">
        <title>Chromosome-level reference genomes for two strains of Caenorhabditis briggsae: an improved platform for comparative genomics.</title>
        <authorList>
            <person name="Stevens L."/>
            <person name="Andersen E.C."/>
        </authorList>
    </citation>
    <scope>NUCLEOTIDE SEQUENCE [LARGE SCALE GENOMIC DNA]</scope>
    <source>
        <strain evidence="2">QX1410_ONT</strain>
        <tissue evidence="2">Whole-organism</tissue>
    </source>
</reference>
<dbReference type="KEGG" id="cbr:CBG_06600"/>
<dbReference type="OMA" id="PEYQEYC"/>
<dbReference type="InterPro" id="IPR001810">
    <property type="entry name" value="F-box_dom"/>
</dbReference>
<protein>
    <recommendedName>
        <fullName evidence="1">F-box domain-containing protein</fullName>
    </recommendedName>
</protein>
<gene>
    <name evidence="2" type="ORF">L3Y34_007380</name>
</gene>
<dbReference type="PANTHER" id="PTHR31006">
    <property type="entry name" value="F-BOX DOMAIN-CONTAINING PROTEIN-RELATED-RELATED"/>
    <property type="match status" value="1"/>
</dbReference>
<evidence type="ECO:0000259" key="1">
    <source>
        <dbReference type="Pfam" id="PF00646"/>
    </source>
</evidence>
<organism evidence="2 3">
    <name type="scientific">Caenorhabditis briggsae</name>
    <dbReference type="NCBI Taxonomy" id="6238"/>
    <lineage>
        <taxon>Eukaryota</taxon>
        <taxon>Metazoa</taxon>
        <taxon>Ecdysozoa</taxon>
        <taxon>Nematoda</taxon>
        <taxon>Chromadorea</taxon>
        <taxon>Rhabditida</taxon>
        <taxon>Rhabditina</taxon>
        <taxon>Rhabditomorpha</taxon>
        <taxon>Rhabditoidea</taxon>
        <taxon>Rhabditidae</taxon>
        <taxon>Peloderinae</taxon>
        <taxon>Caenorhabditis</taxon>
    </lineage>
</organism>
<evidence type="ECO:0000313" key="2">
    <source>
        <dbReference type="EMBL" id="ULT88129.1"/>
    </source>
</evidence>
<dbReference type="EMBL" id="CP090895">
    <property type="protein sequence ID" value="ULT88129.1"/>
    <property type="molecule type" value="Genomic_DNA"/>
</dbReference>
<dbReference type="AlphaFoldDB" id="A0AAE8ZZQ8"/>
<dbReference type="Pfam" id="PF00646">
    <property type="entry name" value="F-box"/>
    <property type="match status" value="1"/>
</dbReference>
<name>A0AAE8ZZQ8_CAEBR</name>
<feature type="domain" description="F-box" evidence="1">
    <location>
        <begin position="27"/>
        <end position="66"/>
    </location>
</feature>
<sequence>MLRRVQEVLSKKFPRWVFDERSGPLDWSILPMEMKREIVKHTDFETRCRLRQCSKQDQQIVESLKVGIPFIQIESDKNFASVMIFESKTKVIKVEVSKKLVSKLSKKPKIKISDNIEGANPRQIRSCHDFDAIVDSLLRAIYRDNVSIDSLNLILKYSNDIITNYLDTHYREQFGPRRKTKITCSGVGFLVANVYFLPIDETRVFNPLVTNYEEGRMMMAEKTYNVAPSGHLARLGPTTFWKPSLLNCNLGALIAGIIWKINTEMERFFIPDLEVPEYQEYCNRFEGRVTRHGKFTALHIPVGDQDNEKKLIIKMSACGVLIEKKRFEDVAIFEEGKCILGWLCSKCDKSVESWYFRETHFSNKPV</sequence>
<evidence type="ECO:0000313" key="3">
    <source>
        <dbReference type="Proteomes" id="UP000827892"/>
    </source>
</evidence>
<accession>A0AAE8ZZQ8</accession>
<dbReference type="Proteomes" id="UP000827892">
    <property type="component" value="Chromosome V"/>
</dbReference>
<dbReference type="InterPro" id="IPR042317">
    <property type="entry name" value="She-1-like"/>
</dbReference>